<sequence>MTAALAPTETERSIARTPHDIFLTNLIANHILLFTAIAATGKSYFEFIVLVPVLSFCFLGYTFWRASRVKRSDSEFVYIHWQIARRWSKLFASVLLILVSITVLGFLGYTYLGMMKEAVFAFIGGLGFLPTLLTTLALIVIESDSLHHARVGTLPNWAKRRFLGIETVTEP</sequence>
<keyword evidence="1" id="KW-0472">Membrane</keyword>
<keyword evidence="1" id="KW-0812">Transmembrane</keyword>
<dbReference type="AlphaFoldDB" id="I1YHU6"/>
<name>I1YHU6_METFJ</name>
<gene>
    <name evidence="2" type="ordered locus">Q7C_1339</name>
</gene>
<dbReference type="KEGG" id="mec:Q7C_1339"/>
<feature type="transmembrane region" description="Helical" evidence="1">
    <location>
        <begin position="90"/>
        <end position="112"/>
    </location>
</feature>
<proteinExistence type="predicted"/>
<dbReference type="OrthoDB" id="5767596at2"/>
<dbReference type="EMBL" id="CP003380">
    <property type="protein sequence ID" value="AFJ02489.1"/>
    <property type="molecule type" value="Genomic_DNA"/>
</dbReference>
<evidence type="ECO:0000256" key="1">
    <source>
        <dbReference type="SAM" id="Phobius"/>
    </source>
</evidence>
<organism evidence="2 3">
    <name type="scientific">Methylophaga frappieri (strain ATCC BAA-2434 / DSM 25690 / JAM7)</name>
    <dbReference type="NCBI Taxonomy" id="754477"/>
    <lineage>
        <taxon>Bacteria</taxon>
        <taxon>Pseudomonadati</taxon>
        <taxon>Pseudomonadota</taxon>
        <taxon>Gammaproteobacteria</taxon>
        <taxon>Thiotrichales</taxon>
        <taxon>Piscirickettsiaceae</taxon>
        <taxon>Methylophaga</taxon>
    </lineage>
</organism>
<dbReference type="STRING" id="754477.Q7C_1339"/>
<keyword evidence="1" id="KW-1133">Transmembrane helix</keyword>
<dbReference type="PATRIC" id="fig|754477.3.peg.1320"/>
<feature type="transmembrane region" description="Helical" evidence="1">
    <location>
        <begin position="44"/>
        <end position="64"/>
    </location>
</feature>
<protein>
    <submittedName>
        <fullName evidence="2">Uncharacterized protein</fullName>
    </submittedName>
</protein>
<reference evidence="2 3" key="1">
    <citation type="journal article" date="2012" name="J. Bacteriol.">
        <title>Complete genome sequences of Methylophaga sp. strain JAM1 and Methylophaga sp. strain JAM7.</title>
        <authorList>
            <person name="Villeneuve C."/>
            <person name="Martineau C."/>
            <person name="Mauffrey F."/>
            <person name="Villemur R."/>
        </authorList>
    </citation>
    <scope>NUCLEOTIDE SEQUENCE [LARGE SCALE GENOMIC DNA]</scope>
    <source>
        <strain evidence="2 3">JAM7</strain>
    </source>
</reference>
<accession>I1YHU6</accession>
<keyword evidence="3" id="KW-1185">Reference proteome</keyword>
<dbReference type="Proteomes" id="UP000009145">
    <property type="component" value="Chromosome"/>
</dbReference>
<dbReference type="RefSeq" id="WP_014703909.1">
    <property type="nucleotide sequence ID" value="NC_017856.1"/>
</dbReference>
<dbReference type="eggNOG" id="ENOG502ZBWR">
    <property type="taxonomic scope" value="Bacteria"/>
</dbReference>
<dbReference type="HOGENOM" id="CLU_118148_0_0_6"/>
<evidence type="ECO:0000313" key="3">
    <source>
        <dbReference type="Proteomes" id="UP000009145"/>
    </source>
</evidence>
<evidence type="ECO:0000313" key="2">
    <source>
        <dbReference type="EMBL" id="AFJ02489.1"/>
    </source>
</evidence>
<feature type="transmembrane region" description="Helical" evidence="1">
    <location>
        <begin position="118"/>
        <end position="141"/>
    </location>
</feature>
<feature type="transmembrane region" description="Helical" evidence="1">
    <location>
        <begin position="21"/>
        <end position="38"/>
    </location>
</feature>